<reference evidence="1 2" key="1">
    <citation type="submission" date="2016-10" db="EMBL/GenBank/DDBJ databases">
        <authorList>
            <person name="de Groot N.N."/>
        </authorList>
    </citation>
    <scope>NUCLEOTIDE SEQUENCE [LARGE SCALE GENOMIC DNA]</scope>
    <source>
        <strain evidence="1 2">CGMCC 4.3510</strain>
    </source>
</reference>
<dbReference type="Proteomes" id="UP000199323">
    <property type="component" value="Unassembled WGS sequence"/>
</dbReference>
<dbReference type="RefSeq" id="WP_093712009.1">
    <property type="nucleotide sequence ID" value="NZ_FONG01000002.1"/>
</dbReference>
<gene>
    <name evidence="1" type="ORF">SAMN05216251_102329</name>
</gene>
<dbReference type="OrthoDB" id="3612780at2"/>
<evidence type="ECO:0000313" key="2">
    <source>
        <dbReference type="Proteomes" id="UP000199323"/>
    </source>
</evidence>
<protein>
    <submittedName>
        <fullName evidence="1">Uncharacterized protein</fullName>
    </submittedName>
</protein>
<sequence length="330" mass="36341">MTIYSLHANRGKCQILATYDSPKGVASSTVTSLSSPDLAAPIVDALNRISALATVPLSVFDHREGKVNRYPRRHLAALTDREARADLLVGEHSLWYEYVCLELHRALSDLDAATAAVPPPVLTAITVELETEARELRNALAEYSEGIAVPETDERRDWEFGHPFVAYDGGMEMLGTETREELDRVEDGISSDERARAVADLRVLVTAYAQCSSEQAALDSLPLSIFSEPYDSDGYYLSVHMPEPQKREAATWEIEIGHWEPDDPEDEDCSSATGSSDVRCELSAPPTADGLTRLLDDVEKQPTILTKWAGTEVGAMLDGTEFMVTHSYHD</sequence>
<dbReference type="AlphaFoldDB" id="A0A1I1Z5G5"/>
<accession>A0A1I1Z5G5</accession>
<proteinExistence type="predicted"/>
<name>A0A1I1Z5G5_9ACTN</name>
<dbReference type="EMBL" id="FONG01000002">
    <property type="protein sequence ID" value="SFE27056.1"/>
    <property type="molecule type" value="Genomic_DNA"/>
</dbReference>
<organism evidence="1 2">
    <name type="scientific">Actinacidiphila alni</name>
    <dbReference type="NCBI Taxonomy" id="380248"/>
    <lineage>
        <taxon>Bacteria</taxon>
        <taxon>Bacillati</taxon>
        <taxon>Actinomycetota</taxon>
        <taxon>Actinomycetes</taxon>
        <taxon>Kitasatosporales</taxon>
        <taxon>Streptomycetaceae</taxon>
        <taxon>Actinacidiphila</taxon>
    </lineage>
</organism>
<evidence type="ECO:0000313" key="1">
    <source>
        <dbReference type="EMBL" id="SFE27056.1"/>
    </source>
</evidence>
<keyword evidence="2" id="KW-1185">Reference proteome</keyword>